<comment type="function">
    <text evidence="1">May be required for disulfide bond formation in some proteins.</text>
</comment>
<dbReference type="InterPro" id="IPR036929">
    <property type="entry name" value="DsbDN_sf"/>
</dbReference>
<dbReference type="GO" id="GO:0045454">
    <property type="term" value="P:cell redox homeostasis"/>
    <property type="evidence" value="ECO:0007669"/>
    <property type="project" value="TreeGrafter"/>
</dbReference>
<dbReference type="InterPro" id="IPR028250">
    <property type="entry name" value="DsbDN"/>
</dbReference>
<feature type="domain" description="Thioredoxin" evidence="10">
    <location>
        <begin position="460"/>
        <end position="593"/>
    </location>
</feature>
<keyword evidence="5" id="KW-0201">Cytochrome c-type biogenesis</keyword>
<feature type="transmembrane region" description="Helical" evidence="9">
    <location>
        <begin position="386"/>
        <end position="407"/>
    </location>
</feature>
<reference evidence="11 12" key="1">
    <citation type="submission" date="2018-11" db="EMBL/GenBank/DDBJ databases">
        <title>Gemmobacter sp. nov., YIM 102744-1 draft genome.</title>
        <authorList>
            <person name="Li G."/>
            <person name="Jiang Y."/>
        </authorList>
    </citation>
    <scope>NUCLEOTIDE SEQUENCE [LARGE SCALE GENOMIC DNA]</scope>
    <source>
        <strain evidence="11 12">YIM 102744-1</strain>
    </source>
</reference>
<gene>
    <name evidence="11" type="primary">dsbD</name>
    <name evidence="11" type="ORF">EG244_12035</name>
</gene>
<evidence type="ECO:0000256" key="2">
    <source>
        <dbReference type="ARBA" id="ARBA00004651"/>
    </source>
</evidence>
<feature type="transmembrane region" description="Helical" evidence="9">
    <location>
        <begin position="238"/>
        <end position="263"/>
    </location>
</feature>
<keyword evidence="6 9" id="KW-1133">Transmembrane helix</keyword>
<evidence type="ECO:0000256" key="3">
    <source>
        <dbReference type="ARBA" id="ARBA00022475"/>
    </source>
</evidence>
<dbReference type="GO" id="GO:0017004">
    <property type="term" value="P:cytochrome complex assembly"/>
    <property type="evidence" value="ECO:0007669"/>
    <property type="project" value="UniProtKB-KW"/>
</dbReference>
<sequence length="593" mass="61434">MLPAVRSGVAARRGSGPSEGLKFGLSPEVQRGRMMILRPLLLFTALWLAAAQGALANPIQRLSDGPLRPDQAFRYEVIPGAEGQAQIRWIIAPGYYLYRDNFTARDSTGNDLALQTPAGEIREDLNFGAVEVYPRDMTLSMSGAYGPVTLGWQGCQDDGICYAPQSAMIELPGTAAATTPEAAPLTEVEILRSKGGILWVLAGFAGLGLLLSFTPCSFPMLPVLWAMLGGAPAGSRRAVGIAVFYVAGMAAGFAMIGALAGFMGAGLQFWLQQPVVILLVAALFAILAAASLELIPLKMPAAVTQRLQVMGGRGSLAGAGLAGLASVLILGPCVTAPLAGALLYIARSGDVALGAAALAMLGLGQGLPLMALALFGRQVLPKSGAWLGASRIAFAALLAGMAVWLAARVLPGPVGLSLWALLGFALAAVVWGPDWPRRFGGMLFFALGLLQLAGAGSGGSDPLRPLVFASPLASVTPSQVVRSPAELRTALAAAEGPVRAVYVTADWCVICKGLERDVFPRPAVQQALADLPFIKADVTDFSGEGGALAEALGVIGPPTLVFLTDQGKERTALRLTGSFTAEALTDALRKAKE</sequence>
<dbReference type="InterPro" id="IPR013766">
    <property type="entry name" value="Thioredoxin_domain"/>
</dbReference>
<keyword evidence="11" id="KW-0560">Oxidoreductase</keyword>
<name>A0A3P3DHQ4_9RHOB</name>
<evidence type="ECO:0000256" key="8">
    <source>
        <dbReference type="SAM" id="MobiDB-lite"/>
    </source>
</evidence>
<comment type="caution">
    <text evidence="11">The sequence shown here is derived from an EMBL/GenBank/DDBJ whole genome shotgun (WGS) entry which is preliminary data.</text>
</comment>
<dbReference type="InterPro" id="IPR003834">
    <property type="entry name" value="Cyt_c_assmbl_TM_dom"/>
</dbReference>
<dbReference type="SUPFAM" id="SSF74863">
    <property type="entry name" value="Thiol:disulfide interchange protein DsbD, N-terminal domain (DsbD-alpha)"/>
    <property type="match status" value="1"/>
</dbReference>
<dbReference type="InterPro" id="IPR036249">
    <property type="entry name" value="Thioredoxin-like_sf"/>
</dbReference>
<proteinExistence type="predicted"/>
<evidence type="ECO:0000256" key="5">
    <source>
        <dbReference type="ARBA" id="ARBA00022748"/>
    </source>
</evidence>
<dbReference type="EMBL" id="RRAZ01000016">
    <property type="protein sequence ID" value="RRH73797.1"/>
    <property type="molecule type" value="Genomic_DNA"/>
</dbReference>
<dbReference type="InterPro" id="IPR012336">
    <property type="entry name" value="Thioredoxin-like_fold"/>
</dbReference>
<organism evidence="11 12">
    <name type="scientific">Falsigemmobacter faecalis</name>
    <dbReference type="NCBI Taxonomy" id="2488730"/>
    <lineage>
        <taxon>Bacteria</taxon>
        <taxon>Pseudomonadati</taxon>
        <taxon>Pseudomonadota</taxon>
        <taxon>Alphaproteobacteria</taxon>
        <taxon>Rhodobacterales</taxon>
        <taxon>Paracoccaceae</taxon>
        <taxon>Falsigemmobacter</taxon>
    </lineage>
</organism>
<dbReference type="Proteomes" id="UP000282125">
    <property type="component" value="Unassembled WGS sequence"/>
</dbReference>
<evidence type="ECO:0000256" key="1">
    <source>
        <dbReference type="ARBA" id="ARBA00003565"/>
    </source>
</evidence>
<evidence type="ECO:0000259" key="10">
    <source>
        <dbReference type="PROSITE" id="PS51352"/>
    </source>
</evidence>
<feature type="transmembrane region" description="Helical" evidence="9">
    <location>
        <begin position="351"/>
        <end position="374"/>
    </location>
</feature>
<keyword evidence="3" id="KW-1003">Cell membrane</keyword>
<protein>
    <submittedName>
        <fullName evidence="11">Protein-disulfide reductase DsbD</fullName>
        <ecNumber evidence="11">1.8.1.8</ecNumber>
    </submittedName>
</protein>
<dbReference type="NCBIfam" id="NF001419">
    <property type="entry name" value="PRK00293.1"/>
    <property type="match status" value="1"/>
</dbReference>
<comment type="subcellular location">
    <subcellularLocation>
        <location evidence="2">Cell membrane</location>
        <topology evidence="2">Multi-pass membrane protein</topology>
    </subcellularLocation>
</comment>
<feature type="transmembrane region" description="Helical" evidence="9">
    <location>
        <begin position="197"/>
        <end position="226"/>
    </location>
</feature>
<keyword evidence="4 9" id="KW-0812">Transmembrane</keyword>
<dbReference type="PANTHER" id="PTHR32234:SF0">
    <property type="entry name" value="THIOL:DISULFIDE INTERCHANGE PROTEIN DSBD"/>
    <property type="match status" value="1"/>
</dbReference>
<dbReference type="Pfam" id="PF02683">
    <property type="entry name" value="DsbD_TM"/>
    <property type="match status" value="1"/>
</dbReference>
<evidence type="ECO:0000256" key="7">
    <source>
        <dbReference type="ARBA" id="ARBA00023136"/>
    </source>
</evidence>
<evidence type="ECO:0000313" key="11">
    <source>
        <dbReference type="EMBL" id="RRH73797.1"/>
    </source>
</evidence>
<dbReference type="GO" id="GO:0047134">
    <property type="term" value="F:protein-disulfide reductase [NAD(P)H] activity"/>
    <property type="evidence" value="ECO:0007669"/>
    <property type="project" value="UniProtKB-EC"/>
</dbReference>
<dbReference type="SUPFAM" id="SSF52833">
    <property type="entry name" value="Thioredoxin-like"/>
    <property type="match status" value="1"/>
</dbReference>
<feature type="transmembrane region" description="Helical" evidence="9">
    <location>
        <begin position="316"/>
        <end position="345"/>
    </location>
</feature>
<feature type="transmembrane region" description="Helical" evidence="9">
    <location>
        <begin position="275"/>
        <end position="295"/>
    </location>
</feature>
<evidence type="ECO:0000256" key="4">
    <source>
        <dbReference type="ARBA" id="ARBA00022692"/>
    </source>
</evidence>
<dbReference type="PANTHER" id="PTHR32234">
    <property type="entry name" value="THIOL:DISULFIDE INTERCHANGE PROTEIN DSBD"/>
    <property type="match status" value="1"/>
</dbReference>
<dbReference type="PROSITE" id="PS51352">
    <property type="entry name" value="THIOREDOXIN_2"/>
    <property type="match status" value="1"/>
</dbReference>
<feature type="transmembrane region" description="Helical" evidence="9">
    <location>
        <begin position="413"/>
        <end position="432"/>
    </location>
</feature>
<dbReference type="Pfam" id="PF13098">
    <property type="entry name" value="Thioredoxin_2"/>
    <property type="match status" value="1"/>
</dbReference>
<dbReference type="Gene3D" id="3.40.30.10">
    <property type="entry name" value="Glutaredoxin"/>
    <property type="match status" value="1"/>
</dbReference>
<dbReference type="GO" id="GO:0005886">
    <property type="term" value="C:plasma membrane"/>
    <property type="evidence" value="ECO:0007669"/>
    <property type="project" value="UniProtKB-SubCell"/>
</dbReference>
<evidence type="ECO:0000256" key="6">
    <source>
        <dbReference type="ARBA" id="ARBA00022989"/>
    </source>
</evidence>
<evidence type="ECO:0000256" key="9">
    <source>
        <dbReference type="SAM" id="Phobius"/>
    </source>
</evidence>
<dbReference type="AlphaFoldDB" id="A0A3P3DHQ4"/>
<dbReference type="Gene3D" id="2.60.40.1250">
    <property type="entry name" value="Thiol:disulfide interchange protein DsbD, N-terminal domain"/>
    <property type="match status" value="1"/>
</dbReference>
<evidence type="ECO:0000313" key="12">
    <source>
        <dbReference type="Proteomes" id="UP000282125"/>
    </source>
</evidence>
<keyword evidence="7 9" id="KW-0472">Membrane</keyword>
<dbReference type="Pfam" id="PF11412">
    <property type="entry name" value="DsbD_N"/>
    <property type="match status" value="1"/>
</dbReference>
<accession>A0A3P3DHQ4</accession>
<keyword evidence="12" id="KW-1185">Reference proteome</keyword>
<feature type="transmembrane region" description="Helical" evidence="9">
    <location>
        <begin position="439"/>
        <end position="458"/>
    </location>
</feature>
<dbReference type="EC" id="1.8.1.8" evidence="11"/>
<feature type="region of interest" description="Disordered" evidence="8">
    <location>
        <begin position="1"/>
        <end position="22"/>
    </location>
</feature>